<organism evidence="2 3">
    <name type="scientific">Diplocarpon coronariae</name>
    <dbReference type="NCBI Taxonomy" id="2795749"/>
    <lineage>
        <taxon>Eukaryota</taxon>
        <taxon>Fungi</taxon>
        <taxon>Dikarya</taxon>
        <taxon>Ascomycota</taxon>
        <taxon>Pezizomycotina</taxon>
        <taxon>Leotiomycetes</taxon>
        <taxon>Helotiales</taxon>
        <taxon>Drepanopezizaceae</taxon>
        <taxon>Diplocarpon</taxon>
    </lineage>
</organism>
<dbReference type="InParanoid" id="A0A218ZG79"/>
<dbReference type="AlphaFoldDB" id="A0A218ZG79"/>
<dbReference type="InterPro" id="IPR045518">
    <property type="entry name" value="2EXR"/>
</dbReference>
<proteinExistence type="predicted"/>
<keyword evidence="3" id="KW-1185">Reference proteome</keyword>
<dbReference type="STRING" id="503106.A0A218ZG79"/>
<dbReference type="Proteomes" id="UP000242519">
    <property type="component" value="Unassembled WGS sequence"/>
</dbReference>
<dbReference type="EMBL" id="MZNU01000022">
    <property type="protein sequence ID" value="OWP07017.1"/>
    <property type="molecule type" value="Genomic_DNA"/>
</dbReference>
<dbReference type="Pfam" id="PF20150">
    <property type="entry name" value="2EXR"/>
    <property type="match status" value="1"/>
</dbReference>
<reference evidence="2 3" key="1">
    <citation type="submission" date="2017-04" db="EMBL/GenBank/DDBJ databases">
        <title>Draft genome sequence of Marssonina coronaria NL1: causal agent of apple blotch.</title>
        <authorList>
            <person name="Cheng Q."/>
        </authorList>
    </citation>
    <scope>NUCLEOTIDE SEQUENCE [LARGE SCALE GENOMIC DNA]</scope>
    <source>
        <strain evidence="2 3">NL1</strain>
    </source>
</reference>
<dbReference type="OrthoDB" id="3445278at2759"/>
<evidence type="ECO:0000313" key="2">
    <source>
        <dbReference type="EMBL" id="OWP07017.1"/>
    </source>
</evidence>
<accession>A0A218ZG79</accession>
<feature type="domain" description="2EXR" evidence="1">
    <location>
        <begin position="9"/>
        <end position="103"/>
    </location>
</feature>
<evidence type="ECO:0000259" key="1">
    <source>
        <dbReference type="Pfam" id="PF20150"/>
    </source>
</evidence>
<comment type="caution">
    <text evidence="2">The sequence shown here is derived from an EMBL/GenBank/DDBJ whole genome shotgun (WGS) entry which is preliminary data.</text>
</comment>
<name>A0A218ZG79_9HELO</name>
<sequence length="236" mass="26593">MDEATAVMFTFFRELPMELRLNIWEEYGAASPPRDVHVTFSKPKPGNTRPNLKLLTAGPAILYACSESRKVGLMQYFTSFNTQGSKDEVEKREIYVDPQIDAIIFMVPGWVRQYNWADLGHEATASKVPTATCRWDDTTHRLCLFELYSEGADSVVTTKKGMVVQPRQKARFGTAGDLEKIGMQSASGMLRSDCKFPASWDGFWSGLCDILEQEASLGLEHHPPGLHDFLHWTRLG</sequence>
<protein>
    <recommendedName>
        <fullName evidence="1">2EXR domain-containing protein</fullName>
    </recommendedName>
</protein>
<gene>
    <name evidence="2" type="ORF">B2J93_7751</name>
</gene>
<evidence type="ECO:0000313" key="3">
    <source>
        <dbReference type="Proteomes" id="UP000242519"/>
    </source>
</evidence>
<dbReference type="PANTHER" id="PTHR35910">
    <property type="entry name" value="2EXR DOMAIN-CONTAINING PROTEIN"/>
    <property type="match status" value="1"/>
</dbReference>
<dbReference type="PANTHER" id="PTHR35910:SF6">
    <property type="entry name" value="2EXR DOMAIN-CONTAINING PROTEIN"/>
    <property type="match status" value="1"/>
</dbReference>